<name>A0ABY6HY99_9ARCH</name>
<evidence type="ECO:0008006" key="4">
    <source>
        <dbReference type="Google" id="ProtNLM"/>
    </source>
</evidence>
<proteinExistence type="predicted"/>
<dbReference type="Proteomes" id="UP001208689">
    <property type="component" value="Chromosome"/>
</dbReference>
<keyword evidence="1" id="KW-1133">Transmembrane helix</keyword>
<gene>
    <name evidence="2" type="ORF">NEF87_004791</name>
</gene>
<evidence type="ECO:0000256" key="1">
    <source>
        <dbReference type="SAM" id="Phobius"/>
    </source>
</evidence>
<protein>
    <recommendedName>
        <fullName evidence="4">CARDB domain-containing protein</fullName>
    </recommendedName>
</protein>
<accession>A0ABY6HY99</accession>
<dbReference type="EMBL" id="CP104013">
    <property type="protein sequence ID" value="UYP48506.1"/>
    <property type="molecule type" value="Genomic_DNA"/>
</dbReference>
<feature type="transmembrane region" description="Helical" evidence="1">
    <location>
        <begin position="363"/>
        <end position="382"/>
    </location>
</feature>
<keyword evidence="1" id="KW-0812">Transmembrane</keyword>
<keyword evidence="3" id="KW-1185">Reference proteome</keyword>
<evidence type="ECO:0000313" key="3">
    <source>
        <dbReference type="Proteomes" id="UP001208689"/>
    </source>
</evidence>
<organism evidence="2 3">
    <name type="scientific">Candidatus Lokiarchaeum ossiferum</name>
    <dbReference type="NCBI Taxonomy" id="2951803"/>
    <lineage>
        <taxon>Archaea</taxon>
        <taxon>Promethearchaeati</taxon>
        <taxon>Promethearchaeota</taxon>
        <taxon>Promethearchaeia</taxon>
        <taxon>Promethearchaeales</taxon>
        <taxon>Promethearchaeaceae</taxon>
        <taxon>Candidatus Lokiarchaeum</taxon>
    </lineage>
</organism>
<sequence>MKNAKLIYLTFPFLCFLLINCLDIVDNNPMGQIEEVTVLSASTTLYDSVELFRPPQTSQIFNVSFIKNVTYFFFMESYVPFADDFSVNIYCTSPSARQYHFFDYTADIENNASKIFFEFGSTETGVYSIRYDVLTTANINLHLYLEEYLSIDTYYEKFSTDLINRNILFFSSIDRFSTNQLSHTYEMSFQEDTEYHFNFFRVNPISLTDIEVNGFTNPQVSMQVELNGTQYIFYPSVPTLEYALYSNIENLTHIGNPNERNLYNNSFLIRFGAHITGNATITLTLSDYNGFDLNFAFVAYGIGDIGDGPDTIGDKQDHNNNFINVTIIDDLMAPNATDLQEVDPTVDDKINYALGEVENFLEAQFWILLPSVLGAAGVFYAISHFKPNLKVQTQVIPDGREILED</sequence>
<keyword evidence="1" id="KW-0472">Membrane</keyword>
<reference evidence="2" key="1">
    <citation type="submission" date="2022-09" db="EMBL/GenBank/DDBJ databases">
        <title>Actin cytoskeleton and complex cell architecture in an #Asgard archaeon.</title>
        <authorList>
            <person name="Ponce Toledo R.I."/>
            <person name="Schleper C."/>
            <person name="Rodrigues Oliveira T."/>
            <person name="Wollweber F."/>
            <person name="Xu J."/>
            <person name="Rittmann S."/>
            <person name="Klingl A."/>
            <person name="Pilhofer M."/>
        </authorList>
    </citation>
    <scope>NUCLEOTIDE SEQUENCE</scope>
    <source>
        <strain evidence="2">B-35</strain>
    </source>
</reference>
<evidence type="ECO:0000313" key="2">
    <source>
        <dbReference type="EMBL" id="UYP48506.1"/>
    </source>
</evidence>